<accession>A0A1S2VC37</accession>
<evidence type="ECO:0000313" key="1">
    <source>
        <dbReference type="EMBL" id="OIN55875.1"/>
    </source>
</evidence>
<dbReference type="Proteomes" id="UP000181790">
    <property type="component" value="Unassembled WGS sequence"/>
</dbReference>
<protein>
    <submittedName>
        <fullName evidence="1">Uncharacterized protein</fullName>
    </submittedName>
</protein>
<organism evidence="1 2">
    <name type="scientific">Arsenicibacter rosenii</name>
    <dbReference type="NCBI Taxonomy" id="1750698"/>
    <lineage>
        <taxon>Bacteria</taxon>
        <taxon>Pseudomonadati</taxon>
        <taxon>Bacteroidota</taxon>
        <taxon>Cytophagia</taxon>
        <taxon>Cytophagales</taxon>
        <taxon>Spirosomataceae</taxon>
        <taxon>Arsenicibacter</taxon>
    </lineage>
</organism>
<sequence>MILKTIQQINTKLVTIAGSQISGLVMVTYSQQDKANTLLLPLEQKQLVVDSRFKLQTAHLQGVMNAAGTTQYGSYSENQYTALMVLFGRGQSATDVLKAMEAVKTTAYVRIRQIDQDTQAVLQRYWQIRPGQGKNYDPSWWAWAITYEIHSISDQDIIDFNTALAEAELLNND</sequence>
<dbReference type="EMBL" id="MORL01000033">
    <property type="protein sequence ID" value="OIN55875.1"/>
    <property type="molecule type" value="Genomic_DNA"/>
</dbReference>
<evidence type="ECO:0000313" key="2">
    <source>
        <dbReference type="Proteomes" id="UP000181790"/>
    </source>
</evidence>
<gene>
    <name evidence="1" type="ORF">BLX24_27865</name>
</gene>
<dbReference type="OrthoDB" id="9882157at2"/>
<dbReference type="RefSeq" id="WP_071506522.1">
    <property type="nucleotide sequence ID" value="NZ_MORL01000033.1"/>
</dbReference>
<reference evidence="1 2" key="1">
    <citation type="submission" date="2016-10" db="EMBL/GenBank/DDBJ databases">
        <title>Arsenicibacter rosenii gen. nov., sp. nov., an efficient arsenic-methylating bacterium isolated from an arsenic-contaminated paddy soil.</title>
        <authorList>
            <person name="Huang K."/>
        </authorList>
    </citation>
    <scope>NUCLEOTIDE SEQUENCE [LARGE SCALE GENOMIC DNA]</scope>
    <source>
        <strain evidence="1 2">SM-1</strain>
    </source>
</reference>
<keyword evidence="2" id="KW-1185">Reference proteome</keyword>
<name>A0A1S2VC37_9BACT</name>
<comment type="caution">
    <text evidence="1">The sequence shown here is derived from an EMBL/GenBank/DDBJ whole genome shotgun (WGS) entry which is preliminary data.</text>
</comment>
<proteinExistence type="predicted"/>
<dbReference type="AlphaFoldDB" id="A0A1S2VC37"/>